<keyword evidence="2" id="KW-1185">Reference proteome</keyword>
<organism evidence="1 2">
    <name type="scientific">Rickettsia asiatica</name>
    <dbReference type="NCBI Taxonomy" id="238800"/>
    <lineage>
        <taxon>Bacteria</taxon>
        <taxon>Pseudomonadati</taxon>
        <taxon>Pseudomonadota</taxon>
        <taxon>Alphaproteobacteria</taxon>
        <taxon>Rickettsiales</taxon>
        <taxon>Rickettsiaceae</taxon>
        <taxon>Rickettsieae</taxon>
        <taxon>Rickettsia</taxon>
        <taxon>spotted fever group</taxon>
    </lineage>
</organism>
<accession>A0A510GBC1</accession>
<evidence type="ECO:0000313" key="1">
    <source>
        <dbReference type="EMBL" id="BBJ32194.1"/>
    </source>
</evidence>
<evidence type="ECO:0000313" key="2">
    <source>
        <dbReference type="Proteomes" id="UP000321183"/>
    </source>
</evidence>
<sequence length="115" mass="13215">MQLKNLVLYILLVFITSGCTKVTSVRHVSGYNKNMIAHKEILVLPMQTEVYTFDIGNCKERKYDTERTEKMIIEIFGKEIAKHVEGLTRIKPHGKISAEESLNLLLSKKDMIPHL</sequence>
<dbReference type="EMBL" id="AP019563">
    <property type="protein sequence ID" value="BBJ32194.1"/>
    <property type="molecule type" value="Genomic_DNA"/>
</dbReference>
<dbReference type="KEGG" id="ras:RAS_13030"/>
<evidence type="ECO:0008006" key="3">
    <source>
        <dbReference type="Google" id="ProtNLM"/>
    </source>
</evidence>
<gene>
    <name evidence="1" type="ORF">RAS_13030</name>
</gene>
<reference evidence="1 2" key="1">
    <citation type="submission" date="2019-04" db="EMBL/GenBank/DDBJ databases">
        <title>Draft genome sequence of Rickettsia asiatica Maytaro1284.</title>
        <authorList>
            <person name="Thu M."/>
            <person name="Qiu Y."/>
            <person name="Nakao R."/>
        </authorList>
    </citation>
    <scope>NUCLEOTIDE SEQUENCE [LARGE SCALE GENOMIC DNA]</scope>
    <source>
        <strain evidence="1 2">Maytaro1284</strain>
    </source>
</reference>
<protein>
    <recommendedName>
        <fullName evidence="3">Lipoprotein</fullName>
    </recommendedName>
</protein>
<dbReference type="SUPFAM" id="SSF109604">
    <property type="entry name" value="HD-domain/PDEase-like"/>
    <property type="match status" value="1"/>
</dbReference>
<dbReference type="AlphaFoldDB" id="A0A510GBC1"/>
<dbReference type="Proteomes" id="UP000321183">
    <property type="component" value="Chromosome"/>
</dbReference>
<proteinExistence type="predicted"/>
<dbReference type="PROSITE" id="PS51257">
    <property type="entry name" value="PROKAR_LIPOPROTEIN"/>
    <property type="match status" value="1"/>
</dbReference>
<name>A0A510GBC1_9RICK</name>